<dbReference type="AlphaFoldDB" id="A2EX27"/>
<protein>
    <submittedName>
        <fullName evidence="1">Uncharacterized protein</fullName>
    </submittedName>
</protein>
<accession>A2EX27</accession>
<gene>
    <name evidence="1" type="ORF">TVAG_008120</name>
</gene>
<name>A2EX27_TRIV3</name>
<dbReference type="VEuPathDB" id="TrichDB:TVAGG3_0442560"/>
<sequence>MTKQSSHGDVQMRDLLSATISKCVQMLADCTKYSSSPNAAKHRLLINLMKSRILIARLLVALRFMKYPCIKLLNNVKKKELNNNAQICIKGFQNILRQIQEKPLAPLKIEDIEDLTEAIEIKQNEVLNADFTFLFMNKIPQRLTFHKIVKNRAYFACKGEYSFIIRKSKNNAFKLKLFTINWPPNLSFPDILLKYISKLIQYYLETPISALTNIDNVLHLMYSTASLPLLAIEFEKVYKLFNYVLTRKTNKLFIAFGKKYGFHGKFKFEMDHDVLKITSCAPIFVPTSLLPNDPFVPTQFIATPHTFALPNSGPAIPSLFIIGLPYETFKYAEELLGFMRDVSIYTRLRNIWEPLMRSLALMGGSFLEPKFEYNKKVSSLSRIEVYNSVGFYLLSITCDAYTGSLFIDIYNTKTKLHDNTIYSNAYQLGSMVQGIGINLVFRIATRIMTNSISPSSYNNPYINFMLSYSNYFYIHYQSSNGYPAFEIYDINGNSYICPDIIKSQNLATANSWRKLSETAIAVCNFIFILETERLLKEKGFKTVRSPVSVEFLASNFSTCKISVISPTAWKLTVKIHSPLVPFLFDSSYSVIGSIKNARSAEQSVECFMFFAKMFDIIAHSSFILTNNYHDKESCYFSGFLVDDTVGNIEVKNLPQIAGSNKKKVYWKLINNFPSVSSELLIGGETNWVLSAILDQKNPSPLLAGFLASSSLLMKRIKTNLNSNWSIVHQGSTNVFHLIAFEKYTISCEIRPTNIVLIYCSPIPPASSVLIPLLSAKVLEAGNGRTNIRLRMSLDELIKTLPKIEFYLRKIGQFAECGFKFIYSQIPRPHMSIDVNNMKADIYYDSINLRCSDPSISVILQSLPTTPEFVISLLNIPNPQLQKSYSVVLSAVFSLSSESAVISAKSVNFRGNRVYLSISGFPFEIIGTTARCGEMSFRTEDVNEVKAALANLF</sequence>
<dbReference type="VEuPathDB" id="TrichDB:TVAG_008120"/>
<reference evidence="1" key="1">
    <citation type="submission" date="2006-10" db="EMBL/GenBank/DDBJ databases">
        <authorList>
            <person name="Amadeo P."/>
            <person name="Zhao Q."/>
            <person name="Wortman J."/>
            <person name="Fraser-Liggett C."/>
            <person name="Carlton J."/>
        </authorList>
    </citation>
    <scope>NUCLEOTIDE SEQUENCE</scope>
    <source>
        <strain evidence="1">G3</strain>
    </source>
</reference>
<reference evidence="1" key="2">
    <citation type="journal article" date="2007" name="Science">
        <title>Draft genome sequence of the sexually transmitted pathogen Trichomonas vaginalis.</title>
        <authorList>
            <person name="Carlton J.M."/>
            <person name="Hirt R.P."/>
            <person name="Silva J.C."/>
            <person name="Delcher A.L."/>
            <person name="Schatz M."/>
            <person name="Zhao Q."/>
            <person name="Wortman J.R."/>
            <person name="Bidwell S.L."/>
            <person name="Alsmark U.C.M."/>
            <person name="Besteiro S."/>
            <person name="Sicheritz-Ponten T."/>
            <person name="Noel C.J."/>
            <person name="Dacks J.B."/>
            <person name="Foster P.G."/>
            <person name="Simillion C."/>
            <person name="Van de Peer Y."/>
            <person name="Miranda-Saavedra D."/>
            <person name="Barton G.J."/>
            <person name="Westrop G.D."/>
            <person name="Mueller S."/>
            <person name="Dessi D."/>
            <person name="Fiori P.L."/>
            <person name="Ren Q."/>
            <person name="Paulsen I."/>
            <person name="Zhang H."/>
            <person name="Bastida-Corcuera F.D."/>
            <person name="Simoes-Barbosa A."/>
            <person name="Brown M.T."/>
            <person name="Hayes R.D."/>
            <person name="Mukherjee M."/>
            <person name="Okumura C.Y."/>
            <person name="Schneider R."/>
            <person name="Smith A.J."/>
            <person name="Vanacova S."/>
            <person name="Villalvazo M."/>
            <person name="Haas B.J."/>
            <person name="Pertea M."/>
            <person name="Feldblyum T.V."/>
            <person name="Utterback T.R."/>
            <person name="Shu C.L."/>
            <person name="Osoegawa K."/>
            <person name="de Jong P.J."/>
            <person name="Hrdy I."/>
            <person name="Horvathova L."/>
            <person name="Zubacova Z."/>
            <person name="Dolezal P."/>
            <person name="Malik S.B."/>
            <person name="Logsdon J.M. Jr."/>
            <person name="Henze K."/>
            <person name="Gupta A."/>
            <person name="Wang C.C."/>
            <person name="Dunne R.L."/>
            <person name="Upcroft J.A."/>
            <person name="Upcroft P."/>
            <person name="White O."/>
            <person name="Salzberg S.L."/>
            <person name="Tang P."/>
            <person name="Chiu C.-H."/>
            <person name="Lee Y.-S."/>
            <person name="Embley T.M."/>
            <person name="Coombs G.H."/>
            <person name="Mottram J.C."/>
            <person name="Tachezy J."/>
            <person name="Fraser-Liggett C.M."/>
            <person name="Johnson P.J."/>
        </authorList>
    </citation>
    <scope>NUCLEOTIDE SEQUENCE [LARGE SCALE GENOMIC DNA]</scope>
    <source>
        <strain evidence="1">G3</strain>
    </source>
</reference>
<dbReference type="InParanoid" id="A2EX27"/>
<dbReference type="KEGG" id="tva:4760644"/>
<proteinExistence type="predicted"/>
<evidence type="ECO:0000313" key="2">
    <source>
        <dbReference type="Proteomes" id="UP000001542"/>
    </source>
</evidence>
<dbReference type="Proteomes" id="UP000001542">
    <property type="component" value="Unassembled WGS sequence"/>
</dbReference>
<dbReference type="RefSeq" id="XP_001315027.1">
    <property type="nucleotide sequence ID" value="XM_001314992.1"/>
</dbReference>
<keyword evidence="2" id="KW-1185">Reference proteome</keyword>
<organism evidence="1 2">
    <name type="scientific">Trichomonas vaginalis (strain ATCC PRA-98 / G3)</name>
    <dbReference type="NCBI Taxonomy" id="412133"/>
    <lineage>
        <taxon>Eukaryota</taxon>
        <taxon>Metamonada</taxon>
        <taxon>Parabasalia</taxon>
        <taxon>Trichomonadida</taxon>
        <taxon>Trichomonadidae</taxon>
        <taxon>Trichomonas</taxon>
    </lineage>
</organism>
<dbReference type="EMBL" id="DS113524">
    <property type="protein sequence ID" value="EAY02804.1"/>
    <property type="molecule type" value="Genomic_DNA"/>
</dbReference>
<evidence type="ECO:0000313" key="1">
    <source>
        <dbReference type="EMBL" id="EAY02804.1"/>
    </source>
</evidence>